<comment type="similarity">
    <text evidence="2">Belongs to the Tdpoz family.</text>
</comment>
<dbReference type="PROSITE" id="PS50097">
    <property type="entry name" value="BTB"/>
    <property type="match status" value="1"/>
</dbReference>
<sequence>MASSSASSDNHGQYLSETSSRSLTNTVTVAHNFEITNYWELDGMGIGEYICSSTFSTDGYDWNIRFYPDGDRDDDDLLYCSVFVCLCRGEPGVTATVVWSLLDKDGNTTVQRYPVLVTFERAGSCHGYTRFFPKSMPGKKQHLPLDDGRFTIRCVLTVMTHHTQDVSSVAVPQSNLHNQLVEMMKDEESTDVTFSVGDQLFHAHRCMLAVRSPVFKAELFSDMEENATRHIKIDDMEPAIFGALLRFIYTDDFPDGCGVDKDAPLQHLFVAADRYGLDRLSAMCEGKLCQSIDVHIVASTLALAEQHHCMQLKNACLGFVSSQGVLAQIRETEDFRHLILSCPAILDEIIDKAAVATGRVVKRARRS</sequence>
<evidence type="ECO:0000259" key="4">
    <source>
        <dbReference type="PROSITE" id="PS50144"/>
    </source>
</evidence>
<accession>A0AAD8TPV6</accession>
<dbReference type="EMBL" id="JAUUTY010000002">
    <property type="protein sequence ID" value="KAK1685541.1"/>
    <property type="molecule type" value="Genomic_DNA"/>
</dbReference>
<dbReference type="CDD" id="cd00121">
    <property type="entry name" value="MATH"/>
    <property type="match status" value="1"/>
</dbReference>
<dbReference type="InterPro" id="IPR008974">
    <property type="entry name" value="TRAF-like"/>
</dbReference>
<evidence type="ECO:0000256" key="1">
    <source>
        <dbReference type="ARBA" id="ARBA00004906"/>
    </source>
</evidence>
<feature type="domain" description="BTB" evidence="3">
    <location>
        <begin position="190"/>
        <end position="252"/>
    </location>
</feature>
<protein>
    <submittedName>
        <fullName evidence="5">Uncharacterized protein</fullName>
    </submittedName>
</protein>
<dbReference type="SUPFAM" id="SSF54695">
    <property type="entry name" value="POZ domain"/>
    <property type="match status" value="1"/>
</dbReference>
<dbReference type="Proteomes" id="UP001231189">
    <property type="component" value="Unassembled WGS sequence"/>
</dbReference>
<dbReference type="Pfam" id="PF22486">
    <property type="entry name" value="MATH_2"/>
    <property type="match status" value="1"/>
</dbReference>
<comment type="caution">
    <text evidence="5">The sequence shown here is derived from an EMBL/GenBank/DDBJ whole genome shotgun (WGS) entry which is preliminary data.</text>
</comment>
<dbReference type="AlphaFoldDB" id="A0AAD8TPV6"/>
<name>A0AAD8TPV6_LOLMU</name>
<feature type="domain" description="MATH" evidence="4">
    <location>
        <begin position="28"/>
        <end position="156"/>
    </location>
</feature>
<dbReference type="InterPro" id="IPR000210">
    <property type="entry name" value="BTB/POZ_dom"/>
</dbReference>
<dbReference type="SMART" id="SM00225">
    <property type="entry name" value="BTB"/>
    <property type="match status" value="1"/>
</dbReference>
<organism evidence="5 6">
    <name type="scientific">Lolium multiflorum</name>
    <name type="common">Italian ryegrass</name>
    <name type="synonym">Lolium perenne subsp. multiflorum</name>
    <dbReference type="NCBI Taxonomy" id="4521"/>
    <lineage>
        <taxon>Eukaryota</taxon>
        <taxon>Viridiplantae</taxon>
        <taxon>Streptophyta</taxon>
        <taxon>Embryophyta</taxon>
        <taxon>Tracheophyta</taxon>
        <taxon>Spermatophyta</taxon>
        <taxon>Magnoliopsida</taxon>
        <taxon>Liliopsida</taxon>
        <taxon>Poales</taxon>
        <taxon>Poaceae</taxon>
        <taxon>BOP clade</taxon>
        <taxon>Pooideae</taxon>
        <taxon>Poodae</taxon>
        <taxon>Poeae</taxon>
        <taxon>Poeae Chloroplast Group 2 (Poeae type)</taxon>
        <taxon>Loliodinae</taxon>
        <taxon>Loliinae</taxon>
        <taxon>Lolium</taxon>
    </lineage>
</organism>
<dbReference type="Gene3D" id="3.30.710.10">
    <property type="entry name" value="Potassium Channel Kv1.1, Chain A"/>
    <property type="match status" value="1"/>
</dbReference>
<dbReference type="Pfam" id="PF00651">
    <property type="entry name" value="BTB"/>
    <property type="match status" value="1"/>
</dbReference>
<dbReference type="PROSITE" id="PS50144">
    <property type="entry name" value="MATH"/>
    <property type="match status" value="1"/>
</dbReference>
<evidence type="ECO:0000256" key="2">
    <source>
        <dbReference type="ARBA" id="ARBA00010846"/>
    </source>
</evidence>
<evidence type="ECO:0000259" key="3">
    <source>
        <dbReference type="PROSITE" id="PS50097"/>
    </source>
</evidence>
<dbReference type="InterPro" id="IPR002083">
    <property type="entry name" value="MATH/TRAF_dom"/>
</dbReference>
<dbReference type="Pfam" id="PF24570">
    <property type="entry name" value="BACK_BPM_SPOP"/>
    <property type="match status" value="1"/>
</dbReference>
<dbReference type="PANTHER" id="PTHR26379">
    <property type="entry name" value="BTB/POZ AND MATH DOMAIN-CONTAINING PROTEIN 1"/>
    <property type="match status" value="1"/>
</dbReference>
<dbReference type="GO" id="GO:0016567">
    <property type="term" value="P:protein ubiquitination"/>
    <property type="evidence" value="ECO:0007669"/>
    <property type="project" value="InterPro"/>
</dbReference>
<dbReference type="InterPro" id="IPR045005">
    <property type="entry name" value="BPM1-6"/>
</dbReference>
<dbReference type="InterPro" id="IPR011333">
    <property type="entry name" value="SKP1/BTB/POZ_sf"/>
</dbReference>
<dbReference type="PANTHER" id="PTHR26379:SF187">
    <property type="entry name" value="OS07G0655300 PROTEIN"/>
    <property type="match status" value="1"/>
</dbReference>
<proteinExistence type="inferred from homology"/>
<comment type="pathway">
    <text evidence="1">Protein modification; protein ubiquitination.</text>
</comment>
<evidence type="ECO:0000313" key="6">
    <source>
        <dbReference type="Proteomes" id="UP001231189"/>
    </source>
</evidence>
<dbReference type="Gene3D" id="2.60.210.10">
    <property type="entry name" value="Apoptosis, Tumor Necrosis Factor Receptor Associated Protein 2, Chain A"/>
    <property type="match status" value="1"/>
</dbReference>
<dbReference type="SUPFAM" id="SSF49599">
    <property type="entry name" value="TRAF domain-like"/>
    <property type="match status" value="1"/>
</dbReference>
<gene>
    <name evidence="5" type="ORF">QYE76_046389</name>
</gene>
<keyword evidence="6" id="KW-1185">Reference proteome</keyword>
<dbReference type="InterPro" id="IPR056423">
    <property type="entry name" value="BACK_BPM_SPOP"/>
</dbReference>
<evidence type="ECO:0000313" key="5">
    <source>
        <dbReference type="EMBL" id="KAK1685541.1"/>
    </source>
</evidence>
<reference evidence="5" key="1">
    <citation type="submission" date="2023-07" db="EMBL/GenBank/DDBJ databases">
        <title>A chromosome-level genome assembly of Lolium multiflorum.</title>
        <authorList>
            <person name="Chen Y."/>
            <person name="Copetti D."/>
            <person name="Kolliker R."/>
            <person name="Studer B."/>
        </authorList>
    </citation>
    <scope>NUCLEOTIDE SEQUENCE</scope>
    <source>
        <strain evidence="5">02402/16</strain>
        <tissue evidence="5">Leaf</tissue>
    </source>
</reference>
<dbReference type="Gene3D" id="1.25.40.420">
    <property type="match status" value="1"/>
</dbReference>